<dbReference type="InterPro" id="IPR016208">
    <property type="entry name" value="Ald_Oxase/xanthine_DH-like"/>
</dbReference>
<dbReference type="Pfam" id="PF01315">
    <property type="entry name" value="Ald_Xan_dh_C"/>
    <property type="match status" value="1"/>
</dbReference>
<protein>
    <submittedName>
        <fullName evidence="6">Molybdopterin-dependent oxidoreductase</fullName>
    </submittedName>
</protein>
<keyword evidence="2" id="KW-0560">Oxidoreductase</keyword>
<evidence type="ECO:0000256" key="1">
    <source>
        <dbReference type="ARBA" id="ARBA00022505"/>
    </source>
</evidence>
<name>A0A5C4W7L1_9ACTN</name>
<accession>A0A5C4W7L1</accession>
<keyword evidence="1" id="KW-0500">Molybdenum</keyword>
<dbReference type="InterPro" id="IPR037165">
    <property type="entry name" value="AldOxase/xan_DH_Mopterin-bd_sf"/>
</dbReference>
<feature type="compositionally biased region" description="Low complexity" evidence="4">
    <location>
        <begin position="606"/>
        <end position="618"/>
    </location>
</feature>
<evidence type="ECO:0000259" key="5">
    <source>
        <dbReference type="SMART" id="SM01008"/>
    </source>
</evidence>
<dbReference type="PANTHER" id="PTHR11908">
    <property type="entry name" value="XANTHINE DEHYDROGENASE"/>
    <property type="match status" value="1"/>
</dbReference>
<dbReference type="Pfam" id="PF02738">
    <property type="entry name" value="MoCoBD_1"/>
    <property type="match status" value="1"/>
</dbReference>
<dbReference type="EMBL" id="VDLX02000010">
    <property type="protein sequence ID" value="KAB8192461.1"/>
    <property type="molecule type" value="Genomic_DNA"/>
</dbReference>
<proteinExistence type="predicted"/>
<feature type="domain" description="Aldehyde oxidase/xanthine dehydrogenase a/b hammerhead" evidence="5">
    <location>
        <begin position="13"/>
        <end position="123"/>
    </location>
</feature>
<comment type="cofactor">
    <cofactor evidence="3">
        <name>Mo-molybdopterin cytosine dinucleotide</name>
        <dbReference type="ChEBI" id="CHEBI:71308"/>
    </cofactor>
</comment>
<feature type="compositionally biased region" description="Low complexity" evidence="4">
    <location>
        <begin position="131"/>
        <end position="156"/>
    </location>
</feature>
<dbReference type="GO" id="GO:0005506">
    <property type="term" value="F:iron ion binding"/>
    <property type="evidence" value="ECO:0007669"/>
    <property type="project" value="InterPro"/>
</dbReference>
<sequence length="796" mass="82957">MPLARREDRDLVTGRAPRVADLELPGTLELAFTRAPVPHARIRGVDVAAALKEDGVAGAWSAAGLPYLAAREVPGRQGGPPWPLLATGRVRHPGEALAVVAADTRAHAEDGAEAVRLDLEPLPFTLAPGQPAADRGGAGRLPAAPGAAAGTSGPPRLFEDRDNVVVDATFGAPADDVFATAPVVVEAAYREQLLLPTSLEPRAVLVDPGRDGRLTVWVSHQAQHRLRTALATALGLDQDRVRVIVPATGGAFGAKSQTYPEYLVAALLAVHLRRPVRWCEDRAEAMLAGPRGRGQAQRVRLAADEDGTFLAYELLVEAGIGAYPHIGSFVPMMTGAMSTGAYRTPRVHTRVRCVLTNTAPTTSYRGAGRPEAAYALERTVDRLARRLGMDPAELRRRNLIRPDQFPYRTPTGRTYDSGDYAAALAKALAAVGYDELRAEQARRRADGGPPLGVGIATYVERSGGPPDSDEFGSVEACPDGGFIARVGSTSTGQGHFTAFAQVVASVLDVEVNRVRVVEGDTGEVPYGYATFGSRSMQVGGAALWRAAEALVAAARRRCAGLLGVGEEEVAYAAGRLVVGGTAPGALQCDTEHVPEPPAAPEPPRTPAATAPSGAEAAGVAAGPLPGLPIGELVARTGPLRADEIAAPPQAFPYGTHVAVVEVDPDLGTVHVRRLVAVDDYGVVVNPMIVDGQGYGSIAQGLGQALYEQAVIGADGLPYASTLLDYLLPTSADMPPITLLETATPNPNTPLGAKGAGEAGCIGIPPAIVNAVCDALDLDHIDMPLTPAAVWTALHPE</sequence>
<evidence type="ECO:0000313" key="6">
    <source>
        <dbReference type="EMBL" id="KAB8192461.1"/>
    </source>
</evidence>
<evidence type="ECO:0000256" key="2">
    <source>
        <dbReference type="ARBA" id="ARBA00023002"/>
    </source>
</evidence>
<comment type="caution">
    <text evidence="6">The sequence shown here is derived from an EMBL/GenBank/DDBJ whole genome shotgun (WGS) entry which is preliminary data.</text>
</comment>
<dbReference type="SUPFAM" id="SSF54665">
    <property type="entry name" value="CO dehydrogenase molybdoprotein N-domain-like"/>
    <property type="match status" value="1"/>
</dbReference>
<feature type="compositionally biased region" description="Pro residues" evidence="4">
    <location>
        <begin position="595"/>
        <end position="605"/>
    </location>
</feature>
<gene>
    <name evidence="6" type="ORF">FH608_027400</name>
</gene>
<dbReference type="InterPro" id="IPR000674">
    <property type="entry name" value="Ald_Oxase/Xan_DH_a/b"/>
</dbReference>
<dbReference type="GO" id="GO:0016491">
    <property type="term" value="F:oxidoreductase activity"/>
    <property type="evidence" value="ECO:0007669"/>
    <property type="project" value="UniProtKB-KW"/>
</dbReference>
<feature type="region of interest" description="Disordered" evidence="4">
    <location>
        <begin position="126"/>
        <end position="156"/>
    </location>
</feature>
<evidence type="ECO:0000313" key="7">
    <source>
        <dbReference type="Proteomes" id="UP000312512"/>
    </source>
</evidence>
<dbReference type="InterPro" id="IPR036856">
    <property type="entry name" value="Ald_Oxase/Xan_DH_a/b_sf"/>
</dbReference>
<organism evidence="6 7">
    <name type="scientific">Nonomuraea phyllanthi</name>
    <dbReference type="NCBI Taxonomy" id="2219224"/>
    <lineage>
        <taxon>Bacteria</taxon>
        <taxon>Bacillati</taxon>
        <taxon>Actinomycetota</taxon>
        <taxon>Actinomycetes</taxon>
        <taxon>Streptosporangiales</taxon>
        <taxon>Streptosporangiaceae</taxon>
        <taxon>Nonomuraea</taxon>
    </lineage>
</organism>
<evidence type="ECO:0000256" key="4">
    <source>
        <dbReference type="SAM" id="MobiDB-lite"/>
    </source>
</evidence>
<dbReference type="SUPFAM" id="SSF56003">
    <property type="entry name" value="Molybdenum cofactor-binding domain"/>
    <property type="match status" value="1"/>
</dbReference>
<feature type="region of interest" description="Disordered" evidence="4">
    <location>
        <begin position="588"/>
        <end position="618"/>
    </location>
</feature>
<dbReference type="Gene3D" id="3.30.365.10">
    <property type="entry name" value="Aldehyde oxidase/xanthine dehydrogenase, molybdopterin binding domain"/>
    <property type="match status" value="4"/>
</dbReference>
<dbReference type="OrthoDB" id="9758509at2"/>
<dbReference type="Gene3D" id="3.90.1170.50">
    <property type="entry name" value="Aldehyde oxidase/xanthine dehydrogenase, a/b hammerhead"/>
    <property type="match status" value="1"/>
</dbReference>
<dbReference type="FunFam" id="3.30.365.10:FF:000001">
    <property type="entry name" value="Xanthine dehydrogenase oxidase"/>
    <property type="match status" value="1"/>
</dbReference>
<dbReference type="InterPro" id="IPR008274">
    <property type="entry name" value="AldOxase/xan_DH_MoCoBD1"/>
</dbReference>
<dbReference type="AlphaFoldDB" id="A0A5C4W7L1"/>
<dbReference type="SMART" id="SM01008">
    <property type="entry name" value="Ald_Xan_dh_C"/>
    <property type="match status" value="1"/>
</dbReference>
<keyword evidence="7" id="KW-1185">Reference proteome</keyword>
<dbReference type="PANTHER" id="PTHR11908:SF132">
    <property type="entry name" value="ALDEHYDE OXIDASE 1-RELATED"/>
    <property type="match status" value="1"/>
</dbReference>
<dbReference type="InterPro" id="IPR046867">
    <property type="entry name" value="AldOxase/xan_DH_MoCoBD2"/>
</dbReference>
<evidence type="ECO:0000256" key="3">
    <source>
        <dbReference type="ARBA" id="ARBA00053029"/>
    </source>
</evidence>
<dbReference type="Proteomes" id="UP000312512">
    <property type="component" value="Unassembled WGS sequence"/>
</dbReference>
<dbReference type="Pfam" id="PF20256">
    <property type="entry name" value="MoCoBD_2"/>
    <property type="match status" value="1"/>
</dbReference>
<reference evidence="6 7" key="1">
    <citation type="submission" date="2019-10" db="EMBL/GenBank/DDBJ databases">
        <title>Nonomuraea sp. nov., isolated from Phyllanthus amarus.</title>
        <authorList>
            <person name="Klykleung N."/>
            <person name="Tanasupawat S."/>
        </authorList>
    </citation>
    <scope>NUCLEOTIDE SEQUENCE [LARGE SCALE GENOMIC DNA]</scope>
    <source>
        <strain evidence="6 7">PA1-10</strain>
    </source>
</reference>